<evidence type="ECO:0000259" key="2">
    <source>
        <dbReference type="Pfam" id="PF01926"/>
    </source>
</evidence>
<dbReference type="GO" id="GO:0005525">
    <property type="term" value="F:GTP binding"/>
    <property type="evidence" value="ECO:0007669"/>
    <property type="project" value="InterPro"/>
</dbReference>
<dbReference type="InterPro" id="IPR006073">
    <property type="entry name" value="GTP-bd"/>
</dbReference>
<evidence type="ECO:0000256" key="1">
    <source>
        <dbReference type="SAM" id="Coils"/>
    </source>
</evidence>
<keyword evidence="4" id="KW-1185">Reference proteome</keyword>
<sequence>MGATGSGKTTFINLLSGSNLEVGSGLQSCTSTVEVASPFQLDGRWISLIDTPGFDDTTRSDTQILTQIASFLATAYESGKKLAGVIYMHRISDVRMGGISTRNFKMFRQLCGDSTLKNVVIVTTMWGEVSREIGEAREKELANDSKFFKPVLDKGAHMLRHNNVVTSAQAILFHLIGNHPRALTIQQELVDQKKDISETAAGEELNRELVTQINRHKQEVMMLQEEMKEAIRAKDEETKKELDFETSKLQAEIARIQEECRRLASEYAEQKEALEQRVAEVMAAARKDAEIVEENHRRQLQELEDRLHQTAMTSSSEKEEIQRKLSELQRRFEEMRSQLKPRRGRGVFGKIGRTLDSGLHL</sequence>
<dbReference type="EMBL" id="JAWWNJ010000023">
    <property type="protein sequence ID" value="KAK7033301.1"/>
    <property type="molecule type" value="Genomic_DNA"/>
</dbReference>
<reference evidence="3 4" key="1">
    <citation type="journal article" date="2024" name="J Genomics">
        <title>Draft genome sequencing and assembly of Favolaschia claudopus CIRM-BRFM 2984 isolated from oak limbs.</title>
        <authorList>
            <person name="Navarro D."/>
            <person name="Drula E."/>
            <person name="Chaduli D."/>
            <person name="Cazenave R."/>
            <person name="Ahrendt S."/>
            <person name="Wang J."/>
            <person name="Lipzen A."/>
            <person name="Daum C."/>
            <person name="Barry K."/>
            <person name="Grigoriev I.V."/>
            <person name="Favel A."/>
            <person name="Rosso M.N."/>
            <person name="Martin F."/>
        </authorList>
    </citation>
    <scope>NUCLEOTIDE SEQUENCE [LARGE SCALE GENOMIC DNA]</scope>
    <source>
        <strain evidence="3 4">CIRM-BRFM 2984</strain>
    </source>
</reference>
<feature type="domain" description="G" evidence="2">
    <location>
        <begin position="1"/>
        <end position="60"/>
    </location>
</feature>
<dbReference type="SUPFAM" id="SSF52540">
    <property type="entry name" value="P-loop containing nucleoside triphosphate hydrolases"/>
    <property type="match status" value="1"/>
</dbReference>
<gene>
    <name evidence="3" type="ORF">R3P38DRAFT_3504053</name>
</gene>
<evidence type="ECO:0000313" key="4">
    <source>
        <dbReference type="Proteomes" id="UP001362999"/>
    </source>
</evidence>
<dbReference type="Pfam" id="PF01926">
    <property type="entry name" value="MMR_HSR1"/>
    <property type="match status" value="1"/>
</dbReference>
<evidence type="ECO:0000313" key="3">
    <source>
        <dbReference type="EMBL" id="KAK7033301.1"/>
    </source>
</evidence>
<keyword evidence="1" id="KW-0175">Coiled coil</keyword>
<dbReference type="InterPro" id="IPR027417">
    <property type="entry name" value="P-loop_NTPase"/>
</dbReference>
<dbReference type="Gene3D" id="3.40.50.300">
    <property type="entry name" value="P-loop containing nucleotide triphosphate hydrolases"/>
    <property type="match status" value="1"/>
</dbReference>
<comment type="caution">
    <text evidence="3">The sequence shown here is derived from an EMBL/GenBank/DDBJ whole genome shotgun (WGS) entry which is preliminary data.</text>
</comment>
<protein>
    <submittedName>
        <fullName evidence="3">GTP-binding protein A</fullName>
    </submittedName>
</protein>
<dbReference type="AlphaFoldDB" id="A0AAW0C6J2"/>
<dbReference type="Proteomes" id="UP001362999">
    <property type="component" value="Unassembled WGS sequence"/>
</dbReference>
<accession>A0AAW0C6J2</accession>
<proteinExistence type="predicted"/>
<organism evidence="3 4">
    <name type="scientific">Favolaschia claudopus</name>
    <dbReference type="NCBI Taxonomy" id="2862362"/>
    <lineage>
        <taxon>Eukaryota</taxon>
        <taxon>Fungi</taxon>
        <taxon>Dikarya</taxon>
        <taxon>Basidiomycota</taxon>
        <taxon>Agaricomycotina</taxon>
        <taxon>Agaricomycetes</taxon>
        <taxon>Agaricomycetidae</taxon>
        <taxon>Agaricales</taxon>
        <taxon>Marasmiineae</taxon>
        <taxon>Mycenaceae</taxon>
        <taxon>Favolaschia</taxon>
    </lineage>
</organism>
<feature type="coiled-coil region" evidence="1">
    <location>
        <begin position="206"/>
        <end position="338"/>
    </location>
</feature>
<name>A0AAW0C6J2_9AGAR</name>